<name>A0ABQ2CZ14_9DEIO</name>
<dbReference type="InterPro" id="IPR025196">
    <property type="entry name" value="DUF4126"/>
</dbReference>
<dbReference type="RefSeq" id="WP_189002649.1">
    <property type="nucleotide sequence ID" value="NZ_BMOD01000006.1"/>
</dbReference>
<feature type="domain" description="DUF4126" evidence="2">
    <location>
        <begin position="7"/>
        <end position="177"/>
    </location>
</feature>
<dbReference type="Pfam" id="PF13548">
    <property type="entry name" value="DUF4126"/>
    <property type="match status" value="1"/>
</dbReference>
<evidence type="ECO:0000313" key="4">
    <source>
        <dbReference type="Proteomes" id="UP000632222"/>
    </source>
</evidence>
<organism evidence="3 4">
    <name type="scientific">Deinococcus roseus</name>
    <dbReference type="NCBI Taxonomy" id="392414"/>
    <lineage>
        <taxon>Bacteria</taxon>
        <taxon>Thermotogati</taxon>
        <taxon>Deinococcota</taxon>
        <taxon>Deinococci</taxon>
        <taxon>Deinococcales</taxon>
        <taxon>Deinococcaceae</taxon>
        <taxon>Deinococcus</taxon>
    </lineage>
</organism>
<comment type="caution">
    <text evidence="3">The sequence shown here is derived from an EMBL/GenBank/DDBJ whole genome shotgun (WGS) entry which is preliminary data.</text>
</comment>
<feature type="transmembrane region" description="Helical" evidence="1">
    <location>
        <begin position="45"/>
        <end position="64"/>
    </location>
</feature>
<keyword evidence="1" id="KW-0472">Membrane</keyword>
<evidence type="ECO:0000256" key="1">
    <source>
        <dbReference type="SAM" id="Phobius"/>
    </source>
</evidence>
<protein>
    <submittedName>
        <fullName evidence="3">Membrane protein</fullName>
    </submittedName>
</protein>
<gene>
    <name evidence="3" type="ORF">GCM10008938_21090</name>
</gene>
<accession>A0ABQ2CZ14</accession>
<dbReference type="EMBL" id="BMOD01000006">
    <property type="protein sequence ID" value="GGJ34679.1"/>
    <property type="molecule type" value="Genomic_DNA"/>
</dbReference>
<reference evidence="4" key="1">
    <citation type="journal article" date="2019" name="Int. J. Syst. Evol. Microbiol.">
        <title>The Global Catalogue of Microorganisms (GCM) 10K type strain sequencing project: providing services to taxonomists for standard genome sequencing and annotation.</title>
        <authorList>
            <consortium name="The Broad Institute Genomics Platform"/>
            <consortium name="The Broad Institute Genome Sequencing Center for Infectious Disease"/>
            <person name="Wu L."/>
            <person name="Ma J."/>
        </authorList>
    </citation>
    <scope>NUCLEOTIDE SEQUENCE [LARGE SCALE GENOMIC DNA]</scope>
    <source>
        <strain evidence="4">JCM 14370</strain>
    </source>
</reference>
<dbReference type="Proteomes" id="UP000632222">
    <property type="component" value="Unassembled WGS sequence"/>
</dbReference>
<keyword evidence="1" id="KW-1133">Transmembrane helix</keyword>
<evidence type="ECO:0000313" key="3">
    <source>
        <dbReference type="EMBL" id="GGJ34679.1"/>
    </source>
</evidence>
<evidence type="ECO:0000259" key="2">
    <source>
        <dbReference type="Pfam" id="PF13548"/>
    </source>
</evidence>
<feature type="transmembrane region" description="Helical" evidence="1">
    <location>
        <begin position="160"/>
        <end position="184"/>
    </location>
</feature>
<sequence length="197" mass="21377">MDPLTTLSGLGLSWLSGLRLYMVLFLVGLADLLNWVTLPAGMGLLSSPYVLVATGLMVLVEFFADKVPWVDSTWDTVHTFIRLPVAGWIAAQFAPPGDATSVNYALGILGGTVAATSHFAKASARATVNASPEPFSNWGLSLFEDLLTPSLLYLIYQYPYLAAGIIGVLVLLCVLIVVMFWKMLKRIFGGQRRPRAV</sequence>
<keyword evidence="1" id="KW-0812">Transmembrane</keyword>
<feature type="transmembrane region" description="Helical" evidence="1">
    <location>
        <begin position="20"/>
        <end position="38"/>
    </location>
</feature>
<proteinExistence type="predicted"/>
<keyword evidence="4" id="KW-1185">Reference proteome</keyword>